<evidence type="ECO:0000256" key="6">
    <source>
        <dbReference type="ARBA" id="ARBA00022723"/>
    </source>
</evidence>
<evidence type="ECO:0000256" key="3">
    <source>
        <dbReference type="ARBA" id="ARBA00022679"/>
    </source>
</evidence>
<dbReference type="InterPro" id="IPR027417">
    <property type="entry name" value="P-loop_NTPase"/>
</dbReference>
<dbReference type="PRINTS" id="PR00300">
    <property type="entry name" value="CLPPROTEASEA"/>
</dbReference>
<dbReference type="GO" id="GO:0009360">
    <property type="term" value="C:DNA polymerase III complex"/>
    <property type="evidence" value="ECO:0007669"/>
    <property type="project" value="InterPro"/>
</dbReference>
<feature type="compositionally biased region" description="Basic and acidic residues" evidence="12">
    <location>
        <begin position="427"/>
        <end position="447"/>
    </location>
</feature>
<dbReference type="SUPFAM" id="SSF48019">
    <property type="entry name" value="post-AAA+ oligomerization domain-like"/>
    <property type="match status" value="1"/>
</dbReference>
<evidence type="ECO:0000256" key="2">
    <source>
        <dbReference type="ARBA" id="ARBA00012417"/>
    </source>
</evidence>
<keyword evidence="4 14" id="KW-0548">Nucleotidyltransferase</keyword>
<gene>
    <name evidence="14" type="ORF">JOC47_002112</name>
</gene>
<dbReference type="InterPro" id="IPR012763">
    <property type="entry name" value="DNA_pol_III_sug/sutau_N"/>
</dbReference>
<dbReference type="GO" id="GO:0005524">
    <property type="term" value="F:ATP binding"/>
    <property type="evidence" value="ECO:0007669"/>
    <property type="project" value="UniProtKB-KW"/>
</dbReference>
<dbReference type="GO" id="GO:0003677">
    <property type="term" value="F:DNA binding"/>
    <property type="evidence" value="ECO:0007669"/>
    <property type="project" value="InterPro"/>
</dbReference>
<dbReference type="FunFam" id="3.40.50.300:FF:000014">
    <property type="entry name" value="DNA polymerase III subunit gamma/tau"/>
    <property type="match status" value="1"/>
</dbReference>
<dbReference type="SMART" id="SM00382">
    <property type="entry name" value="AAA"/>
    <property type="match status" value="1"/>
</dbReference>
<evidence type="ECO:0000313" key="14">
    <source>
        <dbReference type="EMBL" id="MBM7557257.1"/>
    </source>
</evidence>
<keyword evidence="15" id="KW-1185">Reference proteome</keyword>
<dbReference type="InterPro" id="IPR003593">
    <property type="entry name" value="AAA+_ATPase"/>
</dbReference>
<evidence type="ECO:0000256" key="8">
    <source>
        <dbReference type="ARBA" id="ARBA00022833"/>
    </source>
</evidence>
<evidence type="ECO:0000313" key="15">
    <source>
        <dbReference type="Proteomes" id="UP000774000"/>
    </source>
</evidence>
<sequence>MAYVSLYRKWRPQTFSDIVGQDNVVKTLKNAIKLDRIAHAYLFCGPRGTGKTSTAKILAKALNCEDGPTVDICGECSACNKITNNNSIDVLEIDAASNRGINEIRELREKVKFSPTEGNYKVYIIDEVHMLTTEAFNALLKTLEEPPEYVIFILATTEPNKLLSTILSRCQRFDFGRLSINDIIERLSYISEQEEVEISHKAMSAIARNAGGGMRDAISILDQTISYAGSEITIDDVSAVLGMVDRDILIGLTKIMIDHDVEEALNLVSDIIGQGKNISQFVDDLIHHFRNLLLLKECTDTNKLIEVGADEKEELKSLVGDLLVGQILRWIEILNEMSYDLKQTTQQRLILEMGIIKLVKSETDKSMDTILNRLTKLEEQVANGQIVSQQQDQAKDEEKNKKQQQVQQSSKSTSQQAKQANSTTPKQNDEKSQNHTEHEHKDSKVADLDAPEDVEIDQIKSQWNEFLDYLKKQDMKLAAFLRDAKPFKIENNKLLLAFKHEFHKNQIENKKQVVEKALKKLLGVSLRIECIVADNNKQQEKSEEEKVRDHPLVKEALELFSGQVVKVEKLDQK</sequence>
<keyword evidence="3 14" id="KW-0808">Transferase</keyword>
<dbReference type="Gene3D" id="1.10.8.60">
    <property type="match status" value="1"/>
</dbReference>
<dbReference type="InterPro" id="IPR008921">
    <property type="entry name" value="DNA_pol3_clamp-load_cplx_C"/>
</dbReference>
<name>A0A939BPM6_9FIRM</name>
<dbReference type="Pfam" id="PF12169">
    <property type="entry name" value="DNA_pol3_gamma3"/>
    <property type="match status" value="1"/>
</dbReference>
<dbReference type="Gene3D" id="1.20.272.10">
    <property type="match status" value="1"/>
</dbReference>
<dbReference type="SUPFAM" id="SSF52540">
    <property type="entry name" value="P-loop containing nucleoside triphosphate hydrolases"/>
    <property type="match status" value="1"/>
</dbReference>
<evidence type="ECO:0000259" key="13">
    <source>
        <dbReference type="SMART" id="SM00382"/>
    </source>
</evidence>
<evidence type="ECO:0000256" key="10">
    <source>
        <dbReference type="ARBA" id="ARBA00022932"/>
    </source>
</evidence>
<feature type="domain" description="AAA+ ATPase" evidence="13">
    <location>
        <begin position="37"/>
        <end position="179"/>
    </location>
</feature>
<keyword evidence="10" id="KW-0239">DNA-directed DNA polymerase</keyword>
<organism evidence="14 15">
    <name type="scientific">Halanaerobacter jeridensis</name>
    <dbReference type="NCBI Taxonomy" id="706427"/>
    <lineage>
        <taxon>Bacteria</taxon>
        <taxon>Bacillati</taxon>
        <taxon>Bacillota</taxon>
        <taxon>Clostridia</taxon>
        <taxon>Halanaerobiales</taxon>
        <taxon>Halobacteroidaceae</taxon>
        <taxon>Halanaerobacter</taxon>
    </lineage>
</organism>
<dbReference type="InterPro" id="IPR022754">
    <property type="entry name" value="DNA_pol_III_gamma-3"/>
</dbReference>
<dbReference type="GO" id="GO:0006261">
    <property type="term" value="P:DNA-templated DNA replication"/>
    <property type="evidence" value="ECO:0007669"/>
    <property type="project" value="TreeGrafter"/>
</dbReference>
<dbReference type="PANTHER" id="PTHR11669:SF0">
    <property type="entry name" value="PROTEIN STICHEL-LIKE 2"/>
    <property type="match status" value="1"/>
</dbReference>
<evidence type="ECO:0000256" key="4">
    <source>
        <dbReference type="ARBA" id="ARBA00022695"/>
    </source>
</evidence>
<dbReference type="InterPro" id="IPR050238">
    <property type="entry name" value="DNA_Rep/Repair_Clamp_Loader"/>
</dbReference>
<dbReference type="CDD" id="cd00009">
    <property type="entry name" value="AAA"/>
    <property type="match status" value="1"/>
</dbReference>
<dbReference type="EC" id="2.7.7.7" evidence="2"/>
<comment type="similarity">
    <text evidence="1">Belongs to the DnaX/STICHEL family.</text>
</comment>
<dbReference type="Pfam" id="PF22608">
    <property type="entry name" value="DNAX_ATPase_lid"/>
    <property type="match status" value="1"/>
</dbReference>
<dbReference type="Gene3D" id="3.30.300.180">
    <property type="match status" value="1"/>
</dbReference>
<dbReference type="InterPro" id="IPR038454">
    <property type="entry name" value="DnaA_N_sf"/>
</dbReference>
<dbReference type="GO" id="GO:0003887">
    <property type="term" value="F:DNA-directed DNA polymerase activity"/>
    <property type="evidence" value="ECO:0007669"/>
    <property type="project" value="UniProtKB-KW"/>
</dbReference>
<keyword evidence="8" id="KW-0862">Zinc</keyword>
<comment type="catalytic activity">
    <reaction evidence="11">
        <text>DNA(n) + a 2'-deoxyribonucleoside 5'-triphosphate = DNA(n+1) + diphosphate</text>
        <dbReference type="Rhea" id="RHEA:22508"/>
        <dbReference type="Rhea" id="RHEA-COMP:17339"/>
        <dbReference type="Rhea" id="RHEA-COMP:17340"/>
        <dbReference type="ChEBI" id="CHEBI:33019"/>
        <dbReference type="ChEBI" id="CHEBI:61560"/>
        <dbReference type="ChEBI" id="CHEBI:173112"/>
        <dbReference type="EC" id="2.7.7.7"/>
    </reaction>
</comment>
<dbReference type="Pfam" id="PF20964">
    <property type="entry name" value="DnaX_C"/>
    <property type="match status" value="1"/>
</dbReference>
<evidence type="ECO:0000256" key="9">
    <source>
        <dbReference type="ARBA" id="ARBA00022840"/>
    </source>
</evidence>
<comment type="caution">
    <text evidence="14">The sequence shown here is derived from an EMBL/GenBank/DDBJ whole genome shotgun (WGS) entry which is preliminary data.</text>
</comment>
<dbReference type="CDD" id="cd18137">
    <property type="entry name" value="HLD_clamp_pol_III_gamma_tau"/>
    <property type="match status" value="1"/>
</dbReference>
<dbReference type="Pfam" id="PF13177">
    <property type="entry name" value="DNA_pol3_delta2"/>
    <property type="match status" value="1"/>
</dbReference>
<evidence type="ECO:0000256" key="7">
    <source>
        <dbReference type="ARBA" id="ARBA00022741"/>
    </source>
</evidence>
<feature type="region of interest" description="Disordered" evidence="12">
    <location>
        <begin position="386"/>
        <end position="450"/>
    </location>
</feature>
<evidence type="ECO:0000256" key="12">
    <source>
        <dbReference type="SAM" id="MobiDB-lite"/>
    </source>
</evidence>
<keyword evidence="9" id="KW-0067">ATP-binding</keyword>
<evidence type="ECO:0000256" key="5">
    <source>
        <dbReference type="ARBA" id="ARBA00022705"/>
    </source>
</evidence>
<feature type="compositionally biased region" description="Low complexity" evidence="12">
    <location>
        <begin position="403"/>
        <end position="423"/>
    </location>
</feature>
<dbReference type="PANTHER" id="PTHR11669">
    <property type="entry name" value="REPLICATION FACTOR C / DNA POLYMERASE III GAMMA-TAU SUBUNIT"/>
    <property type="match status" value="1"/>
</dbReference>
<accession>A0A939BPM6</accession>
<evidence type="ECO:0000256" key="1">
    <source>
        <dbReference type="ARBA" id="ARBA00006360"/>
    </source>
</evidence>
<dbReference type="InterPro" id="IPR045085">
    <property type="entry name" value="HLD_clamp_pol_III_gamma_tau"/>
</dbReference>
<dbReference type="InterPro" id="IPR048448">
    <property type="entry name" value="DnaX-like_C"/>
</dbReference>
<reference evidence="14" key="1">
    <citation type="submission" date="2021-01" db="EMBL/GenBank/DDBJ databases">
        <title>Genomic Encyclopedia of Type Strains, Phase IV (KMG-IV): sequencing the most valuable type-strain genomes for metagenomic binning, comparative biology and taxonomic classification.</title>
        <authorList>
            <person name="Goeker M."/>
        </authorList>
    </citation>
    <scope>NUCLEOTIDE SEQUENCE</scope>
    <source>
        <strain evidence="14">DSM 23230</strain>
    </source>
</reference>
<keyword evidence="6" id="KW-0479">Metal-binding</keyword>
<dbReference type="FunFam" id="1.10.8.60:FF:000013">
    <property type="entry name" value="DNA polymerase III subunit gamma/tau"/>
    <property type="match status" value="1"/>
</dbReference>
<keyword evidence="7" id="KW-0547">Nucleotide-binding</keyword>
<dbReference type="RefSeq" id="WP_204702006.1">
    <property type="nucleotide sequence ID" value="NZ_JAFBDQ010000010.1"/>
</dbReference>
<dbReference type="NCBIfam" id="TIGR02397">
    <property type="entry name" value="dnaX_nterm"/>
    <property type="match status" value="1"/>
</dbReference>
<dbReference type="AlphaFoldDB" id="A0A939BPM6"/>
<evidence type="ECO:0000256" key="11">
    <source>
        <dbReference type="ARBA" id="ARBA00049244"/>
    </source>
</evidence>
<dbReference type="Proteomes" id="UP000774000">
    <property type="component" value="Unassembled WGS sequence"/>
</dbReference>
<dbReference type="NCBIfam" id="NF004046">
    <property type="entry name" value="PRK05563.1"/>
    <property type="match status" value="1"/>
</dbReference>
<proteinExistence type="inferred from homology"/>
<dbReference type="GO" id="GO:0046872">
    <property type="term" value="F:metal ion binding"/>
    <property type="evidence" value="ECO:0007669"/>
    <property type="project" value="UniProtKB-KW"/>
</dbReference>
<dbReference type="EMBL" id="JAFBDQ010000010">
    <property type="protein sequence ID" value="MBM7557257.1"/>
    <property type="molecule type" value="Genomic_DNA"/>
</dbReference>
<keyword evidence="5" id="KW-0235">DNA replication</keyword>
<protein>
    <recommendedName>
        <fullName evidence="2">DNA-directed DNA polymerase</fullName>
        <ecNumber evidence="2">2.7.7.7</ecNumber>
    </recommendedName>
</protein>
<dbReference type="InterPro" id="IPR001270">
    <property type="entry name" value="ClpA/B"/>
</dbReference>
<dbReference type="Gene3D" id="3.40.50.300">
    <property type="entry name" value="P-loop containing nucleotide triphosphate hydrolases"/>
    <property type="match status" value="1"/>
</dbReference>